<dbReference type="AlphaFoldDB" id="A0A1M7Z146"/>
<sequence>MLKMQKHTLETAPEQSWKLLQCSLDTFGFIVNQSAYMSESPELLDAYQYVHGLFSGCTLTEEDRTVVWITMGQTFQCDYTVHVHHYIARQRSVSAELLHQLDEAPDQLSPRLAALREFTRVVCQAQGKIPHQAALKFLQAGYTRRNILEIFLALSQKLYGALVNSLADTPVDEVFTQAGSA</sequence>
<dbReference type="EMBL" id="FRFG01000073">
    <property type="protein sequence ID" value="SHO58667.1"/>
    <property type="molecule type" value="Genomic_DNA"/>
</dbReference>
<reference evidence="2" key="1">
    <citation type="submission" date="2016-12" db="EMBL/GenBank/DDBJ databases">
        <authorList>
            <person name="Rodrigo-Torres L."/>
            <person name="Arahal R.D."/>
            <person name="Lucena T."/>
        </authorList>
    </citation>
    <scope>NUCLEOTIDE SEQUENCE [LARGE SCALE GENOMIC DNA]</scope>
</reference>
<dbReference type="PANTHER" id="PTHR35446">
    <property type="entry name" value="SI:CH211-175M2.5"/>
    <property type="match status" value="1"/>
</dbReference>
<dbReference type="Gene3D" id="1.20.1290.10">
    <property type="entry name" value="AhpD-like"/>
    <property type="match status" value="1"/>
</dbReference>
<proteinExistence type="predicted"/>
<dbReference type="RefSeq" id="WP_073586108.1">
    <property type="nucleotide sequence ID" value="NZ_AP024898.1"/>
</dbReference>
<dbReference type="InterPro" id="IPR029032">
    <property type="entry name" value="AhpD-like"/>
</dbReference>
<protein>
    <recommendedName>
        <fullName evidence="3">Carboxymuconolactone decarboxylase family protein</fullName>
    </recommendedName>
</protein>
<dbReference type="PANTHER" id="PTHR35446:SF3">
    <property type="entry name" value="CMD DOMAIN-CONTAINING PROTEIN"/>
    <property type="match status" value="1"/>
</dbReference>
<evidence type="ECO:0000313" key="2">
    <source>
        <dbReference type="Proteomes" id="UP000184600"/>
    </source>
</evidence>
<evidence type="ECO:0008006" key="3">
    <source>
        <dbReference type="Google" id="ProtNLM"/>
    </source>
</evidence>
<dbReference type="STRING" id="1117707.VQ7734_04439"/>
<accession>A0A1M7Z146</accession>
<evidence type="ECO:0000313" key="1">
    <source>
        <dbReference type="EMBL" id="SHO58667.1"/>
    </source>
</evidence>
<dbReference type="OrthoDB" id="9808310at2"/>
<dbReference type="SUPFAM" id="SSF69118">
    <property type="entry name" value="AhpD-like"/>
    <property type="match status" value="1"/>
</dbReference>
<keyword evidence="2" id="KW-1185">Reference proteome</keyword>
<dbReference type="Proteomes" id="UP000184600">
    <property type="component" value="Unassembled WGS sequence"/>
</dbReference>
<organism evidence="1 2">
    <name type="scientific">Vibrio quintilis</name>
    <dbReference type="NCBI Taxonomy" id="1117707"/>
    <lineage>
        <taxon>Bacteria</taxon>
        <taxon>Pseudomonadati</taxon>
        <taxon>Pseudomonadota</taxon>
        <taxon>Gammaproteobacteria</taxon>
        <taxon>Vibrionales</taxon>
        <taxon>Vibrionaceae</taxon>
        <taxon>Vibrio</taxon>
    </lineage>
</organism>
<name>A0A1M7Z146_9VIBR</name>
<gene>
    <name evidence="1" type="ORF">VQ7734_04439</name>
</gene>